<accession>A0AAX6BMX1</accession>
<protein>
    <recommendedName>
        <fullName evidence="4">CHAT domain-containing protein</fullName>
    </recommendedName>
</protein>
<organism evidence="2 3">
    <name type="scientific">Priestia megaterium</name>
    <name type="common">Bacillus megaterium</name>
    <dbReference type="NCBI Taxonomy" id="1404"/>
    <lineage>
        <taxon>Bacteria</taxon>
        <taxon>Bacillati</taxon>
        <taxon>Bacillota</taxon>
        <taxon>Bacilli</taxon>
        <taxon>Bacillales</taxon>
        <taxon>Bacillaceae</taxon>
        <taxon>Priestia</taxon>
    </lineage>
</organism>
<evidence type="ECO:0000313" key="3">
    <source>
        <dbReference type="Proteomes" id="UP001165240"/>
    </source>
</evidence>
<dbReference type="RefSeq" id="WP_310876524.1">
    <property type="nucleotide sequence ID" value="NZ_BSYK01000001.1"/>
</dbReference>
<feature type="coiled-coil region" evidence="1">
    <location>
        <begin position="238"/>
        <end position="265"/>
    </location>
</feature>
<evidence type="ECO:0000313" key="2">
    <source>
        <dbReference type="EMBL" id="GMG75112.1"/>
    </source>
</evidence>
<name>A0AAX6BMX1_PRIMG</name>
<dbReference type="InterPro" id="IPR011990">
    <property type="entry name" value="TPR-like_helical_dom_sf"/>
</dbReference>
<evidence type="ECO:0008006" key="4">
    <source>
        <dbReference type="Google" id="ProtNLM"/>
    </source>
</evidence>
<comment type="caution">
    <text evidence="2">The sequence shown here is derived from an EMBL/GenBank/DDBJ whole genome shotgun (WGS) entry which is preliminary data.</text>
</comment>
<reference evidence="2" key="1">
    <citation type="journal article" date="2024" name="Appl Microbiol">
        <title>Effect of kuratsuki Bacillus and Priestia on Taste of Sake.</title>
        <authorList>
            <person name="Kobayashi K."/>
            <person name="Nishida H."/>
        </authorList>
    </citation>
    <scope>NUCLEOTIDE SEQUENCE</scope>
    <source>
        <strain evidence="2">B-12</strain>
    </source>
</reference>
<gene>
    <name evidence="2" type="ORF">ShirakiTB12_35800</name>
</gene>
<evidence type="ECO:0000256" key="1">
    <source>
        <dbReference type="SAM" id="Coils"/>
    </source>
</evidence>
<dbReference type="Proteomes" id="UP001165240">
    <property type="component" value="Unassembled WGS sequence"/>
</dbReference>
<dbReference type="EMBL" id="BSYK01000001">
    <property type="protein sequence ID" value="GMG75112.1"/>
    <property type="molecule type" value="Genomic_DNA"/>
</dbReference>
<sequence length="1298" mass="149947">MENIPFDNFTINLDVSRKVEWSTGFLFNMLLDNVRNNIHIINYTSLDLDKLINKYNSDFNKDEPDIRQKIVIAKDIPMNFVSLETYAENLSVDDYLFIIGGERLISFSKTSSIISTKFNGRNANLHFMDYENWGVFVDEIDKLYGDMQKSLQGIFFNICVDIKSRDLFLELSEESGNFSITCIELSNQNEDYEKLQRELFEKFEGSSLSEIINLLESNKSKLEDNTYRYMKALAYMHQGNISEAKKILESNYENLRNEEKLILADLLTTINEKERAKEILDELFQSDKYHKGLLQAILRLNEDSDNLTKKKWIDISLKLDPLNPVIKEYHGNWLSNNGDYLGAAKVFREIRDIMDFSPYYELVARINDLLDASPKSTEAQSYIFSIIDENPKLKNEANYRLSKFLIDHKNSYFTAYSVLKQSDMEIGEPRTIEIAKLKFEILTDVVKGSEALRKLKPFKRERDANLLRDERAETLLECIPVLATSFTGYLSWRAFISDSQLDDNWKESMFIQLKEKILKVPIDNFDDKLDHSYIKKIEDRWNSSKVYEGLKLLRKIKSGEFLIEGNFKDLDEFINVILTVSELYGDIPSQLWSRYYLSVILSQKGETQLANNIALSIFEYYPRVKDKKIKSLSIYLGLTAWGNSQYRIGREVEGIACIISTLQLAQQLNEFVPFVEEGVNIVARFLSDNKKIINKDDKYLINNFVNSFNSYNNSIGHVLHFINGTSDSIINDLENDVKLAKTKDLGWGGKVVNLVSAYMENERADAAIRLLEEYGDKALEKLSGRIDLRYKVILNWAQIYFFHVSNENAIKKAITLLEKGMEDIEHRRSVHHKEERASVGKASEDIYRFYIQLCSLLFGIGGISSNDRILMQEKIESVLPKMNPRSIIEQKKYNITKEITLEMEELVRRKSILTEEYNSLFEKNRTNFELINDKAKEIEIITNKLIDMHPYYKPLPNHETINFKNIQSLLGEKEVFYQYIVTPMTVITLLITKESIELKTKLISLDSEDIIELSKQFSYLIQDDDNHDKEIENLTHNISRAIADELINHIKLKEISRVYLMQDFKMGLFPILITNIDDSYIIDRVESIINIIDYTLIGDKHSLEKDFFSVANRIIGKPTDISLKTINEWLITKKDNDFIVLDNNSDDTSNLSELASSDYVNTVIVYGHGVTDPKASPIDGAQGIEGQKGLIRLDEIVNKLQNVENLILISCRGGSPYSESPENSTGTWANMLEGFNGNIISCKWDVPTKSSVFIVDEIINQIKHKKVSIDKAVINAQKKAKLKYDNPMYWAGIEFWKN</sequence>
<proteinExistence type="predicted"/>
<keyword evidence="1" id="KW-0175">Coiled coil</keyword>
<dbReference type="Gene3D" id="1.25.40.10">
    <property type="entry name" value="Tetratricopeptide repeat domain"/>
    <property type="match status" value="1"/>
</dbReference>